<dbReference type="Proteomes" id="UP000061348">
    <property type="component" value="Unassembled WGS sequence"/>
</dbReference>
<feature type="region of interest" description="Disordered" evidence="1">
    <location>
        <begin position="107"/>
        <end position="166"/>
    </location>
</feature>
<feature type="compositionally biased region" description="Polar residues" evidence="1">
    <location>
        <begin position="73"/>
        <end position="86"/>
    </location>
</feature>
<protein>
    <submittedName>
        <fullName evidence="2">Uncharacterized protein</fullName>
    </submittedName>
</protein>
<evidence type="ECO:0000313" key="3">
    <source>
        <dbReference type="Proteomes" id="UP000061348"/>
    </source>
</evidence>
<accession>A0A109KPP3</accession>
<name>A0A109KPP3_PSEFL</name>
<sequence>MRGSRPRCRCTRCRTAVARPGAHREGCKVAGSCRVSCSCGPGRAGTLIGRRKAPKALRPSAREDRTTRGLVQARSSLEPSAHQQSHPAHVVVRAGIVWRTSAHKGSPFLRRRAPAPNTADHEGSPGGSRSLASHRGTLRRGGRNADQQNAQEAVRGEATFRSRGRG</sequence>
<evidence type="ECO:0000256" key="1">
    <source>
        <dbReference type="SAM" id="MobiDB-lite"/>
    </source>
</evidence>
<dbReference type="EMBL" id="LCYA01000286">
    <property type="protein sequence ID" value="KWV73120.1"/>
    <property type="molecule type" value="Genomic_DNA"/>
</dbReference>
<feature type="region of interest" description="Disordered" evidence="1">
    <location>
        <begin position="51"/>
        <end position="88"/>
    </location>
</feature>
<comment type="caution">
    <text evidence="2">The sequence shown here is derived from an EMBL/GenBank/DDBJ whole genome shotgun (WGS) entry which is preliminary data.</text>
</comment>
<evidence type="ECO:0000313" key="2">
    <source>
        <dbReference type="EMBL" id="KWV73120.1"/>
    </source>
</evidence>
<proteinExistence type="predicted"/>
<organism evidence="2 3">
    <name type="scientific">Pseudomonas fluorescens</name>
    <dbReference type="NCBI Taxonomy" id="294"/>
    <lineage>
        <taxon>Bacteria</taxon>
        <taxon>Pseudomonadati</taxon>
        <taxon>Pseudomonadota</taxon>
        <taxon>Gammaproteobacteria</taxon>
        <taxon>Pseudomonadales</taxon>
        <taxon>Pseudomonadaceae</taxon>
        <taxon>Pseudomonas</taxon>
    </lineage>
</organism>
<dbReference type="AlphaFoldDB" id="A0A109KPP3"/>
<reference evidence="2 3" key="1">
    <citation type="submission" date="2015-05" db="EMBL/GenBank/DDBJ databases">
        <title>A genomic and transcriptomic approach to investigate the blue pigment phenotype in Pseudomonas fluorescens.</title>
        <authorList>
            <person name="Andreani N.A."/>
            <person name="Cardazzo B."/>
        </authorList>
    </citation>
    <scope>NUCLEOTIDE SEQUENCE [LARGE SCALE GENOMIC DNA]</scope>
    <source>
        <strain evidence="2 3">Ps_22</strain>
    </source>
</reference>
<gene>
    <name evidence="2" type="ORF">PFLmoz3_06176</name>
</gene>